<sequence length="177" mass="19289">MLGFGPRFACRCAQFLEYVQDQPQLVAVLVCRPGPKQRLAWWPASALTEQGTCRPNVDRRPVGLVGKESLGCAVGACADVETLLVRRLVWQGQLGVPCGAKVGQEHRPVQPLQENGRRLDVAMDDAEAVDVFEGREEVGKVVQNTVAGQMVDAHNLGFALNTMRLQVAVVPPDFESI</sequence>
<dbReference type="RefSeq" id="XP_040617920.1">
    <property type="nucleotide sequence ID" value="XM_040759325.1"/>
</dbReference>
<dbReference type="EMBL" id="AWTV01000008">
    <property type="protein sequence ID" value="KIH89910.1"/>
    <property type="molecule type" value="Genomic_DNA"/>
</dbReference>
<dbReference type="Proteomes" id="UP000031575">
    <property type="component" value="Unassembled WGS sequence"/>
</dbReference>
<dbReference type="GeneID" id="63674246"/>
<dbReference type="VEuPathDB" id="FungiDB:SPBR_01006"/>
<organism evidence="1 2">
    <name type="scientific">Sporothrix brasiliensis 5110</name>
    <dbReference type="NCBI Taxonomy" id="1398154"/>
    <lineage>
        <taxon>Eukaryota</taxon>
        <taxon>Fungi</taxon>
        <taxon>Dikarya</taxon>
        <taxon>Ascomycota</taxon>
        <taxon>Pezizomycotina</taxon>
        <taxon>Sordariomycetes</taxon>
        <taxon>Sordariomycetidae</taxon>
        <taxon>Ophiostomatales</taxon>
        <taxon>Ophiostomataceae</taxon>
        <taxon>Sporothrix</taxon>
    </lineage>
</organism>
<name>A0A0C2IST0_9PEZI</name>
<dbReference type="HOGENOM" id="CLU_1518809_0_0_1"/>
<gene>
    <name evidence="1" type="ORF">SPBR_01006</name>
</gene>
<proteinExistence type="predicted"/>
<comment type="caution">
    <text evidence="1">The sequence shown here is derived from an EMBL/GenBank/DDBJ whole genome shotgun (WGS) entry which is preliminary data.</text>
</comment>
<evidence type="ECO:0000313" key="2">
    <source>
        <dbReference type="Proteomes" id="UP000031575"/>
    </source>
</evidence>
<reference evidence="1 2" key="1">
    <citation type="journal article" date="2014" name="BMC Genomics">
        <title>Comparative genomics of the major fungal agents of human and animal Sporotrichosis: Sporothrix schenckii and Sporothrix brasiliensis.</title>
        <authorList>
            <person name="Teixeira M.M."/>
            <person name="de Almeida L.G."/>
            <person name="Kubitschek-Barreira P."/>
            <person name="Alves F.L."/>
            <person name="Kioshima E.S."/>
            <person name="Abadio A.K."/>
            <person name="Fernandes L."/>
            <person name="Derengowski L.S."/>
            <person name="Ferreira K.S."/>
            <person name="Souza R.C."/>
            <person name="Ruiz J.C."/>
            <person name="de Andrade N.C."/>
            <person name="Paes H.C."/>
            <person name="Nicola A.M."/>
            <person name="Albuquerque P."/>
            <person name="Gerber A.L."/>
            <person name="Martins V.P."/>
            <person name="Peconick L.D."/>
            <person name="Neto A.V."/>
            <person name="Chaucanez C.B."/>
            <person name="Silva P.A."/>
            <person name="Cunha O.L."/>
            <person name="de Oliveira F.F."/>
            <person name="dos Santos T.C."/>
            <person name="Barros A.L."/>
            <person name="Soares M.A."/>
            <person name="de Oliveira L.M."/>
            <person name="Marini M.M."/>
            <person name="Villalobos-Duno H."/>
            <person name="Cunha M.M."/>
            <person name="de Hoog S."/>
            <person name="da Silveira J.F."/>
            <person name="Henrissat B."/>
            <person name="Nino-Vega G.A."/>
            <person name="Cisalpino P.S."/>
            <person name="Mora-Montes H.M."/>
            <person name="Almeida S.R."/>
            <person name="Stajich J.E."/>
            <person name="Lopes-Bezerra L.M."/>
            <person name="Vasconcelos A.T."/>
            <person name="Felipe M.S."/>
        </authorList>
    </citation>
    <scope>NUCLEOTIDE SEQUENCE [LARGE SCALE GENOMIC DNA]</scope>
    <source>
        <strain evidence="1 2">5110</strain>
    </source>
</reference>
<accession>A0A0C2IST0</accession>
<evidence type="ECO:0000313" key="1">
    <source>
        <dbReference type="EMBL" id="KIH89910.1"/>
    </source>
</evidence>
<dbReference type="AlphaFoldDB" id="A0A0C2IST0"/>
<keyword evidence="2" id="KW-1185">Reference proteome</keyword>
<protein>
    <submittedName>
        <fullName evidence="1">Uncharacterized protein</fullName>
    </submittedName>
</protein>